<gene>
    <name evidence="1" type="ORF">FB45DRAFT_1084853</name>
</gene>
<evidence type="ECO:0000313" key="1">
    <source>
        <dbReference type="EMBL" id="KAJ7626027.1"/>
    </source>
</evidence>
<dbReference type="EMBL" id="JARKIF010000012">
    <property type="protein sequence ID" value="KAJ7626027.1"/>
    <property type="molecule type" value="Genomic_DNA"/>
</dbReference>
<comment type="caution">
    <text evidence="1">The sequence shown here is derived from an EMBL/GenBank/DDBJ whole genome shotgun (WGS) entry which is preliminary data.</text>
</comment>
<reference evidence="1" key="1">
    <citation type="submission" date="2023-03" db="EMBL/GenBank/DDBJ databases">
        <title>Massive genome expansion in bonnet fungi (Mycena s.s.) driven by repeated elements and novel gene families across ecological guilds.</title>
        <authorList>
            <consortium name="Lawrence Berkeley National Laboratory"/>
            <person name="Harder C.B."/>
            <person name="Miyauchi S."/>
            <person name="Viragh M."/>
            <person name="Kuo A."/>
            <person name="Thoen E."/>
            <person name="Andreopoulos B."/>
            <person name="Lu D."/>
            <person name="Skrede I."/>
            <person name="Drula E."/>
            <person name="Henrissat B."/>
            <person name="Morin E."/>
            <person name="Kohler A."/>
            <person name="Barry K."/>
            <person name="LaButti K."/>
            <person name="Morin E."/>
            <person name="Salamov A."/>
            <person name="Lipzen A."/>
            <person name="Mereny Z."/>
            <person name="Hegedus B."/>
            <person name="Baldrian P."/>
            <person name="Stursova M."/>
            <person name="Weitz H."/>
            <person name="Taylor A."/>
            <person name="Grigoriev I.V."/>
            <person name="Nagy L.G."/>
            <person name="Martin F."/>
            <person name="Kauserud H."/>
        </authorList>
    </citation>
    <scope>NUCLEOTIDE SEQUENCE</scope>
    <source>
        <strain evidence="1">9284</strain>
    </source>
</reference>
<protein>
    <recommendedName>
        <fullName evidence="3">F-box domain-containing protein</fullName>
    </recommendedName>
</protein>
<name>A0AAD7BNG6_9AGAR</name>
<dbReference type="Proteomes" id="UP001221142">
    <property type="component" value="Unassembled WGS sequence"/>
</dbReference>
<sequence length="135" mass="15142">MAADPSSVALSWARENLVLHEERRAAIQGAISELQDRLDSQQGLDDGRLHRLIALSSSLLAPIRRLPREVLSEIFLQSSLHDSVPRSRKFAHFGGRGTNAILAVSHHWRATILYTAKFWSEFNINLPVSALHQDL</sequence>
<organism evidence="1 2">
    <name type="scientific">Roridomyces roridus</name>
    <dbReference type="NCBI Taxonomy" id="1738132"/>
    <lineage>
        <taxon>Eukaryota</taxon>
        <taxon>Fungi</taxon>
        <taxon>Dikarya</taxon>
        <taxon>Basidiomycota</taxon>
        <taxon>Agaricomycotina</taxon>
        <taxon>Agaricomycetes</taxon>
        <taxon>Agaricomycetidae</taxon>
        <taxon>Agaricales</taxon>
        <taxon>Marasmiineae</taxon>
        <taxon>Mycenaceae</taxon>
        <taxon>Roridomyces</taxon>
    </lineage>
</organism>
<keyword evidence="2" id="KW-1185">Reference proteome</keyword>
<evidence type="ECO:0008006" key="3">
    <source>
        <dbReference type="Google" id="ProtNLM"/>
    </source>
</evidence>
<dbReference type="AlphaFoldDB" id="A0AAD7BNG6"/>
<evidence type="ECO:0000313" key="2">
    <source>
        <dbReference type="Proteomes" id="UP001221142"/>
    </source>
</evidence>
<accession>A0AAD7BNG6</accession>
<proteinExistence type="predicted"/>